<gene>
    <name evidence="3" type="ORF">FYK55_26020</name>
</gene>
<dbReference type="AlphaFoldDB" id="A0A5M6CUG3"/>
<dbReference type="CDD" id="cd03809">
    <property type="entry name" value="GT4_MtfB-like"/>
    <property type="match status" value="1"/>
</dbReference>
<dbReference type="Pfam" id="PF00534">
    <property type="entry name" value="Glycos_transf_1"/>
    <property type="match status" value="1"/>
</dbReference>
<dbReference type="GO" id="GO:0016757">
    <property type="term" value="F:glycosyltransferase activity"/>
    <property type="evidence" value="ECO:0007669"/>
    <property type="project" value="InterPro"/>
</dbReference>
<dbReference type="InterPro" id="IPR001296">
    <property type="entry name" value="Glyco_trans_1"/>
</dbReference>
<dbReference type="GO" id="GO:0009103">
    <property type="term" value="P:lipopolysaccharide biosynthetic process"/>
    <property type="evidence" value="ECO:0007669"/>
    <property type="project" value="TreeGrafter"/>
</dbReference>
<reference evidence="3 4" key="1">
    <citation type="submission" date="2019-08" db="EMBL/GenBank/DDBJ databases">
        <authorList>
            <person name="Dhanesh K."/>
            <person name="Kumar G."/>
            <person name="Sasikala C."/>
            <person name="Venkata Ramana C."/>
        </authorList>
    </citation>
    <scope>NUCLEOTIDE SEQUENCE [LARGE SCALE GENOMIC DNA]</scope>
    <source>
        <strain evidence="3 4">JC645</strain>
    </source>
</reference>
<dbReference type="Proteomes" id="UP000324479">
    <property type="component" value="Unassembled WGS sequence"/>
</dbReference>
<sequence length="378" mass="42619">MPNTPHQTSHSTIHSQLKTLRLCGSVFANQRYGGVSRYLVELAKGVAATADWNVQLDALLYSNAYLRDAAKALQHPGVHVNRRPRGLSQINHIACRLANSTVRTAPDIIHEGFFESGNLQKKSIPRVASFYDMISEKFMNDLSMRDAKLQTVQESDKLIAISESTKRDMVDLLSIDPQKIEVIYLATDMKRQSQRFPLDSNAPYILWVGNRNGYKNFKTFVEGFAMTRNVRADLQVVCAGGPPLQPHELEHWNQHRLNPDRMTHVQPSEQELAMLYGHAEMLIYVSKYEGFGIPPLEAMACGCPVIASDTSSIPEVTGDAAVLVDPTDSEAVAHSMERVWEDREYRGRLIEAGDHRVRLFTWDRCVEKHLELYSSLVA</sequence>
<accession>A0A5M6CUG3</accession>
<organism evidence="3 4">
    <name type="scientific">Roseiconus nitratireducens</name>
    <dbReference type="NCBI Taxonomy" id="2605748"/>
    <lineage>
        <taxon>Bacteria</taxon>
        <taxon>Pseudomonadati</taxon>
        <taxon>Planctomycetota</taxon>
        <taxon>Planctomycetia</taxon>
        <taxon>Pirellulales</taxon>
        <taxon>Pirellulaceae</taxon>
        <taxon>Roseiconus</taxon>
    </lineage>
</organism>
<name>A0A5M6CUG3_9BACT</name>
<evidence type="ECO:0000259" key="2">
    <source>
        <dbReference type="Pfam" id="PF00534"/>
    </source>
</evidence>
<feature type="domain" description="Glycosyl transferase family 1" evidence="2">
    <location>
        <begin position="190"/>
        <end position="354"/>
    </location>
</feature>
<keyword evidence="4" id="KW-1185">Reference proteome</keyword>
<dbReference type="SUPFAM" id="SSF53756">
    <property type="entry name" value="UDP-Glycosyltransferase/glycogen phosphorylase"/>
    <property type="match status" value="1"/>
</dbReference>
<dbReference type="Gene3D" id="3.40.50.2000">
    <property type="entry name" value="Glycogen Phosphorylase B"/>
    <property type="match status" value="2"/>
</dbReference>
<dbReference type="EMBL" id="VWOX01000024">
    <property type="protein sequence ID" value="KAA5538897.1"/>
    <property type="molecule type" value="Genomic_DNA"/>
</dbReference>
<comment type="caution">
    <text evidence="3">The sequence shown here is derived from an EMBL/GenBank/DDBJ whole genome shotgun (WGS) entry which is preliminary data.</text>
</comment>
<keyword evidence="1 3" id="KW-0808">Transferase</keyword>
<evidence type="ECO:0000256" key="1">
    <source>
        <dbReference type="ARBA" id="ARBA00022679"/>
    </source>
</evidence>
<dbReference type="PANTHER" id="PTHR46401">
    <property type="entry name" value="GLYCOSYLTRANSFERASE WBBK-RELATED"/>
    <property type="match status" value="1"/>
</dbReference>
<evidence type="ECO:0000313" key="3">
    <source>
        <dbReference type="EMBL" id="KAA5538897.1"/>
    </source>
</evidence>
<dbReference type="PANTHER" id="PTHR46401:SF2">
    <property type="entry name" value="GLYCOSYLTRANSFERASE WBBK-RELATED"/>
    <property type="match status" value="1"/>
</dbReference>
<evidence type="ECO:0000313" key="4">
    <source>
        <dbReference type="Proteomes" id="UP000324479"/>
    </source>
</evidence>
<protein>
    <submittedName>
        <fullName evidence="3">Glycosyltransferase family 4 protein</fullName>
    </submittedName>
</protein>
<proteinExistence type="predicted"/>